<dbReference type="Pfam" id="PF05889">
    <property type="entry name" value="SepSecS"/>
    <property type="match status" value="1"/>
</dbReference>
<dbReference type="EC" id="2.9.1.2" evidence="5 18"/>
<dbReference type="PANTHER" id="PTHR12944">
    <property type="entry name" value="SOLUBLE LIVER ANTIGEN/LIVER PANCREAS ANTIGEN"/>
    <property type="match status" value="1"/>
</dbReference>
<evidence type="ECO:0000256" key="10">
    <source>
        <dbReference type="ARBA" id="ARBA00022898"/>
    </source>
</evidence>
<evidence type="ECO:0000256" key="6">
    <source>
        <dbReference type="ARBA" id="ARBA00021963"/>
    </source>
</evidence>
<protein>
    <recommendedName>
        <fullName evidence="6 18">O-phosphoseryl-tRNA(Sec) selenium transferase</fullName>
        <ecNumber evidence="5 18">2.9.1.2</ecNumber>
    </recommendedName>
    <alternativeName>
        <fullName evidence="14 18">Selenocysteine synthase</fullName>
    </alternativeName>
    <alternativeName>
        <fullName evidence="15 18">Selenocysteinyl-tRNA(Sec) synthase</fullName>
    </alternativeName>
    <alternativeName>
        <fullName evidence="16 18">Sep-tRNA:Sec-tRNA synthase</fullName>
    </alternativeName>
</protein>
<feature type="binding site" evidence="19">
    <location>
        <position position="75"/>
    </location>
    <ligand>
        <name>pyridoxal 5'-phosphate</name>
        <dbReference type="ChEBI" id="CHEBI:597326"/>
    </ligand>
</feature>
<evidence type="ECO:0000256" key="8">
    <source>
        <dbReference type="ARBA" id="ARBA00022679"/>
    </source>
</evidence>
<evidence type="ECO:0000256" key="14">
    <source>
        <dbReference type="ARBA" id="ARBA00030669"/>
    </source>
</evidence>
<comment type="cofactor">
    <cofactor evidence="1 18 20">
        <name>pyridoxal 5'-phosphate</name>
        <dbReference type="ChEBI" id="CHEBI:597326"/>
    </cofactor>
</comment>
<dbReference type="NCBIfam" id="TIGR03531">
    <property type="entry name" value="selenium_SpcS"/>
    <property type="match status" value="1"/>
</dbReference>
<evidence type="ECO:0000256" key="5">
    <source>
        <dbReference type="ARBA" id="ARBA00012464"/>
    </source>
</evidence>
<feature type="binding site" evidence="19">
    <location>
        <position position="105"/>
    </location>
    <ligand>
        <name>substrate</name>
    </ligand>
</feature>
<evidence type="ECO:0000256" key="17">
    <source>
        <dbReference type="ARBA" id="ARBA00048808"/>
    </source>
</evidence>
<keyword evidence="8 18" id="KW-0808">Transferase</keyword>
<keyword evidence="22" id="KW-1185">Reference proteome</keyword>
<accession>A0A7I8W008</accession>
<dbReference type="InterPro" id="IPR015424">
    <property type="entry name" value="PyrdxlP-dep_Trfase"/>
</dbReference>
<dbReference type="GO" id="GO:0098621">
    <property type="term" value="F:O-phosphoseryl-tRNA(Sec) selenium transferase activity"/>
    <property type="evidence" value="ECO:0007669"/>
    <property type="project" value="UniProtKB-EC"/>
</dbReference>
<feature type="site" description="May act as a substrate filter by repelling compounds with a negatively charged alpha-carboxylate" evidence="20">
    <location>
        <position position="74"/>
    </location>
</feature>
<gene>
    <name evidence="21" type="ORF">DGYR_LOCUS9432</name>
</gene>
<dbReference type="EMBL" id="CAJFCJ010000014">
    <property type="protein sequence ID" value="CAD5121484.1"/>
    <property type="molecule type" value="Genomic_DNA"/>
</dbReference>
<comment type="function">
    <text evidence="2 18">Converts O-phosphoseryl-tRNA(Sec) to selenocysteinyl-tRNA(Sec) required for selenoprotein biosynthesis.</text>
</comment>
<sequence length="472" mass="51804">MNSDSEKFLSKLIPESYARMGIESRRTHQNLIRQLMEQRKLPANGWPVKTIESFLSEVSLMDSNNFVDRCGVGEREGRVISDLVAKRHFGLSHGIGRSGDISAPQPKAAGSSLLSQIANSLVLDLLKAMGLPTTKAAVIIPCATGMSLMLCILALRRKRSTANYVLFPRIDQKSCVKSIVSAGLEPIIVEPTISGDELCTNIDLLKKNIEEYGSDNIVCVMSTTSCFAPRVNDNLIEISKLCAAMKIPHVVNNAYGLQCTKCLHQIEQATRIGRVDVFVQSTDKNLLVPVGGSIIAGIDRCFIQTVSSTYPGRGSSTPSIDVLITLLQIGKEGYLKLVAERKEIYIYLKEKLNEISMKYGEKLLKTTHNGISMAMTLNSFGSNVTEIGSMLYKRLVCGSRVVLCQGQKEVCGINYTAWGSHCNNYPHNYLTAAAALGTSKTDVDVFIQRLDKVLTKSRGQNGSRKEEVQTNE</sequence>
<comment type="subcellular location">
    <subcellularLocation>
        <location evidence="18">Cytoplasm</location>
    </subcellularLocation>
</comment>
<evidence type="ECO:0000256" key="1">
    <source>
        <dbReference type="ARBA" id="ARBA00001933"/>
    </source>
</evidence>
<keyword evidence="11 18" id="KW-0648">Protein biosynthesis</keyword>
<evidence type="ECO:0000256" key="19">
    <source>
        <dbReference type="PIRSR" id="PIRSR017689-1"/>
    </source>
</evidence>
<evidence type="ECO:0000313" key="22">
    <source>
        <dbReference type="Proteomes" id="UP000549394"/>
    </source>
</evidence>
<evidence type="ECO:0000256" key="20">
    <source>
        <dbReference type="PIRSR" id="PIRSR017689-50"/>
    </source>
</evidence>
<evidence type="ECO:0000256" key="13">
    <source>
        <dbReference type="ARBA" id="ARBA00026053"/>
    </source>
</evidence>
<keyword evidence="12 18" id="KW-0711">Selenium</keyword>
<keyword evidence="10 18" id="KW-0663">Pyridoxal phosphate</keyword>
<dbReference type="Gene3D" id="3.40.640.10">
    <property type="entry name" value="Type I PLP-dependent aspartate aminotransferase-like (Major domain)"/>
    <property type="match status" value="1"/>
</dbReference>
<reference evidence="21 22" key="1">
    <citation type="submission" date="2020-08" db="EMBL/GenBank/DDBJ databases">
        <authorList>
            <person name="Hejnol A."/>
        </authorList>
    </citation>
    <scope>NUCLEOTIDE SEQUENCE [LARGE SCALE GENOMIC DNA]</scope>
</reference>
<feature type="binding site" evidence="19">
    <location>
        <position position="313"/>
    </location>
    <ligand>
        <name>substrate</name>
    </ligand>
</feature>
<evidence type="ECO:0000256" key="4">
    <source>
        <dbReference type="ARBA" id="ARBA00007037"/>
    </source>
</evidence>
<evidence type="ECO:0000256" key="3">
    <source>
        <dbReference type="ARBA" id="ARBA00004822"/>
    </source>
</evidence>
<keyword evidence="9 18" id="KW-0694">RNA-binding</keyword>
<dbReference type="GO" id="GO:0001514">
    <property type="term" value="P:selenocysteine incorporation"/>
    <property type="evidence" value="ECO:0007669"/>
    <property type="project" value="TreeGrafter"/>
</dbReference>
<comment type="similarity">
    <text evidence="4 18">Belongs to the SepSecS family.</text>
</comment>
<evidence type="ECO:0000256" key="16">
    <source>
        <dbReference type="ARBA" id="ARBA00032693"/>
    </source>
</evidence>
<comment type="pathway">
    <text evidence="3 18">Aminoacyl-tRNA biosynthesis; selenocysteinyl-tRNA(Sec) biosynthesis; selenocysteinyl-tRNA(Sec) from L-seryl-tRNA(Sec) (archaeal/eukaryal route): step 2/2.</text>
</comment>
<dbReference type="InterPro" id="IPR015421">
    <property type="entry name" value="PyrdxlP-dep_Trfase_major"/>
</dbReference>
<evidence type="ECO:0000313" key="21">
    <source>
        <dbReference type="EMBL" id="CAD5121484.1"/>
    </source>
</evidence>
<evidence type="ECO:0000256" key="18">
    <source>
        <dbReference type="PIRNR" id="PIRNR017689"/>
    </source>
</evidence>
<dbReference type="PANTHER" id="PTHR12944:SF2">
    <property type="entry name" value="O-PHOSPHOSERYL-TRNA(SEC) SELENIUM TRANSFERASE"/>
    <property type="match status" value="1"/>
</dbReference>
<dbReference type="Proteomes" id="UP000549394">
    <property type="component" value="Unassembled WGS sequence"/>
</dbReference>
<feature type="binding site" evidence="19">
    <location>
        <position position="271"/>
    </location>
    <ligand>
        <name>tRNA</name>
        <dbReference type="ChEBI" id="CHEBI:17843"/>
    </ligand>
</feature>
<dbReference type="GO" id="GO:0005737">
    <property type="term" value="C:cytoplasm"/>
    <property type="evidence" value="ECO:0007669"/>
    <property type="project" value="UniProtKB-SubCell"/>
</dbReference>
<evidence type="ECO:0000256" key="7">
    <source>
        <dbReference type="ARBA" id="ARBA00022555"/>
    </source>
</evidence>
<proteinExistence type="inferred from homology"/>
<dbReference type="InterPro" id="IPR008829">
    <property type="entry name" value="SepSecS/SepCysS"/>
</dbReference>
<dbReference type="PIRSF" id="PIRSF017689">
    <property type="entry name" value="SepSecS"/>
    <property type="match status" value="1"/>
</dbReference>
<comment type="subunit">
    <text evidence="13">Homotetramer formed by a catalytic dimer and a non-catalytic dimer serving as a binding platform that orients tRNASec for catalysis. Each tetramer binds the CCA ends of two tRNAs which point to the active sites of the catalytic dimer.</text>
</comment>
<evidence type="ECO:0000256" key="2">
    <source>
        <dbReference type="ARBA" id="ARBA00002552"/>
    </source>
</evidence>
<feature type="binding site" evidence="19">
    <location>
        <position position="394"/>
    </location>
    <ligand>
        <name>tRNA</name>
        <dbReference type="ChEBI" id="CHEBI:17843"/>
    </ligand>
</feature>
<evidence type="ECO:0000256" key="11">
    <source>
        <dbReference type="ARBA" id="ARBA00022917"/>
    </source>
</evidence>
<comment type="catalytic activity">
    <reaction evidence="17 18">
        <text>O-phospho-L-seryl-tRNA(Sec) + selenophosphate + H2O = L-selenocysteinyl-tRNA(Sec) + 2 phosphate</text>
        <dbReference type="Rhea" id="RHEA:25041"/>
        <dbReference type="Rhea" id="RHEA-COMP:9743"/>
        <dbReference type="Rhea" id="RHEA-COMP:9947"/>
        <dbReference type="ChEBI" id="CHEBI:15377"/>
        <dbReference type="ChEBI" id="CHEBI:16144"/>
        <dbReference type="ChEBI" id="CHEBI:43474"/>
        <dbReference type="ChEBI" id="CHEBI:78551"/>
        <dbReference type="ChEBI" id="CHEBI:78573"/>
        <dbReference type="EC" id="2.9.1.2"/>
    </reaction>
</comment>
<organism evidence="21 22">
    <name type="scientific">Dimorphilus gyrociliatus</name>
    <dbReference type="NCBI Taxonomy" id="2664684"/>
    <lineage>
        <taxon>Eukaryota</taxon>
        <taxon>Metazoa</taxon>
        <taxon>Spiralia</taxon>
        <taxon>Lophotrochozoa</taxon>
        <taxon>Annelida</taxon>
        <taxon>Polychaeta</taxon>
        <taxon>Polychaeta incertae sedis</taxon>
        <taxon>Dinophilidae</taxon>
        <taxon>Dimorphilus</taxon>
    </lineage>
</organism>
<evidence type="ECO:0000256" key="12">
    <source>
        <dbReference type="ARBA" id="ARBA00023266"/>
    </source>
</evidence>
<feature type="binding site" evidence="19">
    <location>
        <position position="98"/>
    </location>
    <ligand>
        <name>substrate</name>
    </ligand>
</feature>
<dbReference type="AlphaFoldDB" id="A0A7I8W008"/>
<feature type="binding site" evidence="19">
    <location>
        <position position="97"/>
    </location>
    <ligand>
        <name>substrate</name>
    </ligand>
</feature>
<comment type="caution">
    <text evidence="21">The sequence shown here is derived from an EMBL/GenBank/DDBJ whole genome shotgun (WGS) entry which is preliminary data.</text>
</comment>
<dbReference type="UniPathway" id="UPA00906">
    <property type="reaction ID" value="UER00898"/>
</dbReference>
<dbReference type="InterPro" id="IPR019872">
    <property type="entry name" value="Sec-tRNA_Se_transferase"/>
</dbReference>
<evidence type="ECO:0000256" key="15">
    <source>
        <dbReference type="ARBA" id="ARBA00032048"/>
    </source>
</evidence>
<dbReference type="GO" id="GO:0001717">
    <property type="term" value="P:conversion of seryl-tRNAsec to selenocys-tRNAsec"/>
    <property type="evidence" value="ECO:0007669"/>
    <property type="project" value="UniProtKB-UniRule"/>
</dbReference>
<dbReference type="OrthoDB" id="10263545at2759"/>
<feature type="modified residue" description="N6-(pyridoxal phosphate)lysine" evidence="20">
    <location>
        <position position="284"/>
    </location>
</feature>
<keyword evidence="18" id="KW-0963">Cytoplasm</keyword>
<keyword evidence="7 18" id="KW-0820">tRNA-binding</keyword>
<name>A0A7I8W008_9ANNE</name>
<dbReference type="GO" id="GO:0000049">
    <property type="term" value="F:tRNA binding"/>
    <property type="evidence" value="ECO:0007669"/>
    <property type="project" value="UniProtKB-UniRule"/>
</dbReference>
<dbReference type="SUPFAM" id="SSF53383">
    <property type="entry name" value="PLP-dependent transferases"/>
    <property type="match status" value="1"/>
</dbReference>
<evidence type="ECO:0000256" key="9">
    <source>
        <dbReference type="ARBA" id="ARBA00022884"/>
    </source>
</evidence>